<feature type="region of interest" description="Disordered" evidence="1">
    <location>
        <begin position="179"/>
        <end position="203"/>
    </location>
</feature>
<dbReference type="EMBL" id="CAJNNW010027380">
    <property type="protein sequence ID" value="CAE8691155.1"/>
    <property type="molecule type" value="Genomic_DNA"/>
</dbReference>
<proteinExistence type="predicted"/>
<feature type="compositionally biased region" description="Polar residues" evidence="1">
    <location>
        <begin position="185"/>
        <end position="201"/>
    </location>
</feature>
<feature type="region of interest" description="Disordered" evidence="1">
    <location>
        <begin position="119"/>
        <end position="139"/>
    </location>
</feature>
<evidence type="ECO:0000256" key="1">
    <source>
        <dbReference type="SAM" id="MobiDB-lite"/>
    </source>
</evidence>
<evidence type="ECO:0000313" key="5">
    <source>
        <dbReference type="Proteomes" id="UP000654075"/>
    </source>
</evidence>
<keyword evidence="5" id="KW-1185">Reference proteome</keyword>
<dbReference type="AlphaFoldDB" id="A0A813K4C7"/>
<dbReference type="Proteomes" id="UP000626109">
    <property type="component" value="Unassembled WGS sequence"/>
</dbReference>
<evidence type="ECO:0000313" key="4">
    <source>
        <dbReference type="Proteomes" id="UP000626109"/>
    </source>
</evidence>
<evidence type="ECO:0000313" key="2">
    <source>
        <dbReference type="EMBL" id="CAE8584459.1"/>
    </source>
</evidence>
<sequence>MPPQSGAAQRRLRSRVAAGVGVAVVAVVGASTLPGALLLPSAPSSAAAPSLGSRSCLARIGEGKAFLAGRSALERPVRAVTRQRRPATSPEEAEAEELLLLAAEVRRLVAEEERELAADRDLAAQRDDRETGTEATDEEVALARERAADALARLQRAEAFSLPGVEELRLEVDRLEKLATEASERSTPSEASDSPPATSGAPSLLTLLDLDDMTKEENIWAGEQMSREWTMDEWYDLFARLRPEGRAGLSDLLSGQTEEVLEARRSSGLSDLDWAQLVSQLGDPELPVMEWLNLGNFLGNPTRRLFAKVALMLQLSERRSRWGV</sequence>
<accession>A0A813K4C7</accession>
<dbReference type="Proteomes" id="UP000654075">
    <property type="component" value="Unassembled WGS sequence"/>
</dbReference>
<organism evidence="3 4">
    <name type="scientific">Polarella glacialis</name>
    <name type="common">Dinoflagellate</name>
    <dbReference type="NCBI Taxonomy" id="89957"/>
    <lineage>
        <taxon>Eukaryota</taxon>
        <taxon>Sar</taxon>
        <taxon>Alveolata</taxon>
        <taxon>Dinophyceae</taxon>
        <taxon>Suessiales</taxon>
        <taxon>Suessiaceae</taxon>
        <taxon>Polarella</taxon>
    </lineage>
</organism>
<gene>
    <name evidence="2" type="ORF">PGLA1383_LOCUS3391</name>
    <name evidence="3" type="ORF">PGLA2088_LOCUS27269</name>
</gene>
<dbReference type="EMBL" id="CAJNNV010001186">
    <property type="protein sequence ID" value="CAE8584459.1"/>
    <property type="molecule type" value="Genomic_DNA"/>
</dbReference>
<protein>
    <submittedName>
        <fullName evidence="3">Uncharacterized protein</fullName>
    </submittedName>
</protein>
<evidence type="ECO:0000313" key="3">
    <source>
        <dbReference type="EMBL" id="CAE8691155.1"/>
    </source>
</evidence>
<reference evidence="3" key="1">
    <citation type="submission" date="2021-02" db="EMBL/GenBank/DDBJ databases">
        <authorList>
            <person name="Dougan E. K."/>
            <person name="Rhodes N."/>
            <person name="Thang M."/>
            <person name="Chan C."/>
        </authorList>
    </citation>
    <scope>NUCLEOTIDE SEQUENCE</scope>
</reference>
<feature type="compositionally biased region" description="Basic and acidic residues" evidence="1">
    <location>
        <begin position="119"/>
        <end position="132"/>
    </location>
</feature>
<name>A0A813K4C7_POLGL</name>
<comment type="caution">
    <text evidence="3">The sequence shown here is derived from an EMBL/GenBank/DDBJ whole genome shotgun (WGS) entry which is preliminary data.</text>
</comment>